<dbReference type="EMBL" id="MU003793">
    <property type="protein sequence ID" value="KAF2721071.1"/>
    <property type="molecule type" value="Genomic_DNA"/>
</dbReference>
<dbReference type="CDD" id="cd01770">
    <property type="entry name" value="UBX_UBXN2"/>
    <property type="match status" value="1"/>
</dbReference>
<keyword evidence="6" id="KW-1185">Reference proteome</keyword>
<dbReference type="GO" id="GO:0061025">
    <property type="term" value="P:membrane fusion"/>
    <property type="evidence" value="ECO:0007669"/>
    <property type="project" value="TreeGrafter"/>
</dbReference>
<dbReference type="SMART" id="SM00166">
    <property type="entry name" value="UBX"/>
    <property type="match status" value="1"/>
</dbReference>
<dbReference type="GO" id="GO:0007030">
    <property type="term" value="P:Golgi organization"/>
    <property type="evidence" value="ECO:0007669"/>
    <property type="project" value="TreeGrafter"/>
</dbReference>
<dbReference type="InterPro" id="IPR001012">
    <property type="entry name" value="UBX_dom"/>
</dbReference>
<dbReference type="GO" id="GO:0005829">
    <property type="term" value="C:cytosol"/>
    <property type="evidence" value="ECO:0007669"/>
    <property type="project" value="TreeGrafter"/>
</dbReference>
<evidence type="ECO:0000313" key="5">
    <source>
        <dbReference type="EMBL" id="KAF2721071.1"/>
    </source>
</evidence>
<dbReference type="GO" id="GO:0005634">
    <property type="term" value="C:nucleus"/>
    <property type="evidence" value="ECO:0007669"/>
    <property type="project" value="TreeGrafter"/>
</dbReference>
<reference evidence="5" key="1">
    <citation type="journal article" date="2020" name="Stud. Mycol.">
        <title>101 Dothideomycetes genomes: a test case for predicting lifestyles and emergence of pathogens.</title>
        <authorList>
            <person name="Haridas S."/>
            <person name="Albert R."/>
            <person name="Binder M."/>
            <person name="Bloem J."/>
            <person name="Labutti K."/>
            <person name="Salamov A."/>
            <person name="Andreopoulos B."/>
            <person name="Baker S."/>
            <person name="Barry K."/>
            <person name="Bills G."/>
            <person name="Bluhm B."/>
            <person name="Cannon C."/>
            <person name="Castanera R."/>
            <person name="Culley D."/>
            <person name="Daum C."/>
            <person name="Ezra D."/>
            <person name="Gonzalez J."/>
            <person name="Henrissat B."/>
            <person name="Kuo A."/>
            <person name="Liang C."/>
            <person name="Lipzen A."/>
            <person name="Lutzoni F."/>
            <person name="Magnuson J."/>
            <person name="Mondo S."/>
            <person name="Nolan M."/>
            <person name="Ohm R."/>
            <person name="Pangilinan J."/>
            <person name="Park H.-J."/>
            <person name="Ramirez L."/>
            <person name="Alfaro M."/>
            <person name="Sun H."/>
            <person name="Tritt A."/>
            <person name="Yoshinaga Y."/>
            <person name="Zwiers L.-H."/>
            <person name="Turgeon B."/>
            <person name="Goodwin S."/>
            <person name="Spatafora J."/>
            <person name="Crous P."/>
            <person name="Grigoriev I."/>
        </authorList>
    </citation>
    <scope>NUCLEOTIDE SEQUENCE</scope>
    <source>
        <strain evidence="5">CBS 116435</strain>
    </source>
</reference>
<evidence type="ECO:0000256" key="2">
    <source>
        <dbReference type="SAM" id="MobiDB-lite"/>
    </source>
</evidence>
<dbReference type="Pfam" id="PF00789">
    <property type="entry name" value="UBX"/>
    <property type="match status" value="1"/>
</dbReference>
<dbReference type="Gene3D" id="3.10.20.90">
    <property type="entry name" value="Phosphatidylinositol 3-kinase Catalytic Subunit, Chain A, domain 1"/>
    <property type="match status" value="1"/>
</dbReference>
<feature type="domain" description="UBX" evidence="3">
    <location>
        <begin position="332"/>
        <end position="409"/>
    </location>
</feature>
<dbReference type="Pfam" id="PF08059">
    <property type="entry name" value="SEP"/>
    <property type="match status" value="1"/>
</dbReference>
<dbReference type="FunFam" id="3.10.20.90:FF:000179">
    <property type="entry name" value="Plant UBX domain-containing protein 4"/>
    <property type="match status" value="1"/>
</dbReference>
<dbReference type="AlphaFoldDB" id="A0A9P4Q9W4"/>
<dbReference type="PANTHER" id="PTHR23333">
    <property type="entry name" value="UBX DOMAIN CONTAINING PROTEIN"/>
    <property type="match status" value="1"/>
</dbReference>
<dbReference type="InterPro" id="IPR009060">
    <property type="entry name" value="UBA-like_sf"/>
</dbReference>
<evidence type="ECO:0000259" key="3">
    <source>
        <dbReference type="PROSITE" id="PS50033"/>
    </source>
</evidence>
<evidence type="ECO:0000313" key="6">
    <source>
        <dbReference type="Proteomes" id="UP000799441"/>
    </source>
</evidence>
<feature type="region of interest" description="Disordered" evidence="2">
    <location>
        <begin position="272"/>
        <end position="335"/>
    </location>
</feature>
<dbReference type="PROSITE" id="PS50033">
    <property type="entry name" value="UBX"/>
    <property type="match status" value="1"/>
</dbReference>
<dbReference type="InterPro" id="IPR012989">
    <property type="entry name" value="SEP_domain"/>
</dbReference>
<dbReference type="SMART" id="SM00553">
    <property type="entry name" value="SEP"/>
    <property type="match status" value="1"/>
</dbReference>
<feature type="compositionally biased region" description="Polar residues" evidence="2">
    <location>
        <begin position="136"/>
        <end position="155"/>
    </location>
</feature>
<evidence type="ECO:0000256" key="1">
    <source>
        <dbReference type="ARBA" id="ARBA00022786"/>
    </source>
</evidence>
<dbReference type="FunFam" id="3.30.420.210:FF:000002">
    <property type="entry name" value="UBX domain-containing protein 1"/>
    <property type="match status" value="1"/>
</dbReference>
<dbReference type="InterPro" id="IPR029071">
    <property type="entry name" value="Ubiquitin-like_domsf"/>
</dbReference>
<dbReference type="Pfam" id="PF14555">
    <property type="entry name" value="UBA_4"/>
    <property type="match status" value="1"/>
</dbReference>
<feature type="compositionally biased region" description="Low complexity" evidence="2">
    <location>
        <begin position="295"/>
        <end position="323"/>
    </location>
</feature>
<protein>
    <submittedName>
        <fullName evidence="5">SEP-domain-containing protein</fullName>
    </submittedName>
</protein>
<comment type="caution">
    <text evidence="5">The sequence shown here is derived from an EMBL/GenBank/DDBJ whole genome shotgun (WGS) entry which is preliminary data.</text>
</comment>
<feature type="compositionally biased region" description="Low complexity" evidence="2">
    <location>
        <begin position="80"/>
        <end position="90"/>
    </location>
</feature>
<dbReference type="GO" id="GO:0031468">
    <property type="term" value="P:nuclear membrane reassembly"/>
    <property type="evidence" value="ECO:0007669"/>
    <property type="project" value="TreeGrafter"/>
</dbReference>
<organism evidence="5 6">
    <name type="scientific">Polychaeton citri CBS 116435</name>
    <dbReference type="NCBI Taxonomy" id="1314669"/>
    <lineage>
        <taxon>Eukaryota</taxon>
        <taxon>Fungi</taxon>
        <taxon>Dikarya</taxon>
        <taxon>Ascomycota</taxon>
        <taxon>Pezizomycotina</taxon>
        <taxon>Dothideomycetes</taxon>
        <taxon>Dothideomycetidae</taxon>
        <taxon>Capnodiales</taxon>
        <taxon>Capnodiaceae</taxon>
        <taxon>Polychaeton</taxon>
    </lineage>
</organism>
<gene>
    <name evidence="5" type="ORF">K431DRAFT_225018</name>
</gene>
<proteinExistence type="predicted"/>
<keyword evidence="1" id="KW-0833">Ubl conjugation pathway</keyword>
<dbReference type="InterPro" id="IPR036241">
    <property type="entry name" value="NSFL1C_SEP_dom_sf"/>
</dbReference>
<dbReference type="GO" id="GO:0043130">
    <property type="term" value="F:ubiquitin binding"/>
    <property type="evidence" value="ECO:0007669"/>
    <property type="project" value="TreeGrafter"/>
</dbReference>
<evidence type="ECO:0000259" key="4">
    <source>
        <dbReference type="PROSITE" id="PS51399"/>
    </source>
</evidence>
<accession>A0A9P4Q9W4</accession>
<dbReference type="SUPFAM" id="SSF102848">
    <property type="entry name" value="NSFL1 (p97 ATPase) cofactor p47, SEP domain"/>
    <property type="match status" value="1"/>
</dbReference>
<dbReference type="CDD" id="cd14273">
    <property type="entry name" value="UBA_TAP-C_like"/>
    <property type="match status" value="1"/>
</dbReference>
<dbReference type="PROSITE" id="PS51399">
    <property type="entry name" value="SEP"/>
    <property type="match status" value="1"/>
</dbReference>
<feature type="compositionally biased region" description="Polar residues" evidence="2">
    <location>
        <begin position="63"/>
        <end position="72"/>
    </location>
</feature>
<dbReference type="GO" id="GO:0043161">
    <property type="term" value="P:proteasome-mediated ubiquitin-dependent protein catabolic process"/>
    <property type="evidence" value="ECO:0007669"/>
    <property type="project" value="TreeGrafter"/>
</dbReference>
<dbReference type="PANTHER" id="PTHR23333:SF20">
    <property type="entry name" value="NSFL1 COFACTOR P47"/>
    <property type="match status" value="1"/>
</dbReference>
<dbReference type="Gene3D" id="3.30.420.210">
    <property type="entry name" value="SEP domain"/>
    <property type="match status" value="1"/>
</dbReference>
<dbReference type="OrthoDB" id="25887at2759"/>
<dbReference type="GO" id="GO:0000045">
    <property type="term" value="P:autophagosome assembly"/>
    <property type="evidence" value="ECO:0007669"/>
    <property type="project" value="TreeGrafter"/>
</dbReference>
<feature type="domain" description="SEP" evidence="4">
    <location>
        <begin position="213"/>
        <end position="278"/>
    </location>
</feature>
<dbReference type="Gene3D" id="1.10.8.10">
    <property type="entry name" value="DNA helicase RuvA subunit, C-terminal domain"/>
    <property type="match status" value="1"/>
</dbReference>
<dbReference type="SUPFAM" id="SSF54236">
    <property type="entry name" value="Ubiquitin-like"/>
    <property type="match status" value="1"/>
</dbReference>
<dbReference type="Proteomes" id="UP000799441">
    <property type="component" value="Unassembled WGS sequence"/>
</dbReference>
<dbReference type="SUPFAM" id="SSF46934">
    <property type="entry name" value="UBA-like"/>
    <property type="match status" value="1"/>
</dbReference>
<feature type="region of interest" description="Disordered" evidence="2">
    <location>
        <begin position="38"/>
        <end position="212"/>
    </location>
</feature>
<feature type="compositionally biased region" description="Acidic residues" evidence="2">
    <location>
        <begin position="43"/>
        <end position="60"/>
    </location>
</feature>
<name>A0A9P4Q9W4_9PEZI</name>
<sequence length="413" mass="44050">MDQEAIAQFCGITGASPAQAQQLLSASNGNLEEAAQLYFTSQEEVEESDADENDDDDDEPQAIGQTSLPSGGQTLGGGPVPASASQPSSATRKPPVQQSKMRTIRDLQSNNESDEEEDKDPDMFAGGEKSGLAVQNPGQANNPANHFQNIMNQAKQNRERPAAANEEQPPQPTPQSSNFGGRAQTLGGDEAPSRVIDDPTSNLPGRSRQTHERVTRTLHLWDDGVSIDDGPLFRFDDPANASLMAQINQGRAPLSMLDVQPEQEVDLNLNPHKGEKYVQPKPKYKPFGGQGQRLGSPTPGIGGPSAAPSSATANTSTSASTASKPQEMQVDESAPTLTLQVRLGDGTRLQSRFNTTHTIGDVYDFVGRASPGSAGRSWALMTTFPSKELSDKSLALGDISDFKRGGVVVQKWT</sequence>